<dbReference type="GeneID" id="44300069"/>
<dbReference type="GO" id="GO:0004519">
    <property type="term" value="F:endonuclease activity"/>
    <property type="evidence" value="ECO:0007669"/>
    <property type="project" value="UniProtKB-KW"/>
</dbReference>
<feature type="domain" description="HNH nuclease" evidence="2">
    <location>
        <begin position="117"/>
        <end position="182"/>
    </location>
</feature>
<feature type="region of interest" description="Disordered" evidence="1">
    <location>
        <begin position="27"/>
        <end position="57"/>
    </location>
</feature>
<accession>A0A0U1DZ65</accession>
<dbReference type="Proteomes" id="UP000182227">
    <property type="component" value="Unassembled WGS sequence"/>
</dbReference>
<dbReference type="Pfam" id="PF01844">
    <property type="entry name" value="HNH"/>
    <property type="match status" value="1"/>
</dbReference>
<dbReference type="InterPro" id="IPR002711">
    <property type="entry name" value="HNH"/>
</dbReference>
<keyword evidence="4" id="KW-0540">Nuclease</keyword>
<reference evidence="4 6" key="1">
    <citation type="submission" date="2015-03" db="EMBL/GenBank/DDBJ databases">
        <authorList>
            <person name="Murphy D."/>
        </authorList>
    </citation>
    <scope>NUCLEOTIDE SEQUENCE [LARGE SCALE GENOMIC DNA]</scope>
    <source>
        <strain evidence="4 6">D16</strain>
    </source>
</reference>
<evidence type="ECO:0000259" key="2">
    <source>
        <dbReference type="SMART" id="SM00507"/>
    </source>
</evidence>
<evidence type="ECO:0000313" key="5">
    <source>
        <dbReference type="EMBL" id="ORV20055.1"/>
    </source>
</evidence>
<evidence type="ECO:0000313" key="6">
    <source>
        <dbReference type="Proteomes" id="UP000182227"/>
    </source>
</evidence>
<protein>
    <submittedName>
        <fullName evidence="4">HNH endonuclease</fullName>
    </submittedName>
</protein>
<keyword evidence="4" id="KW-0255">Endonuclease</keyword>
<keyword evidence="4" id="KW-0378">Hydrolase</keyword>
<dbReference type="RefSeq" id="WP_085143030.1">
    <property type="nucleotide sequence ID" value="NZ_JACKVA010000026.1"/>
</dbReference>
<gene>
    <name evidence="5" type="ORF">AWB98_29370</name>
    <name evidence="3" type="ORF">BN970_03304</name>
    <name evidence="4" type="ORF">BN970_07144</name>
</gene>
<dbReference type="Gene3D" id="1.10.30.50">
    <property type="match status" value="1"/>
</dbReference>
<name>A0A0U1DZ65_9MYCO</name>
<sequence length="191" mass="22328">MAKPIPHGTPSGYVYHKCRCEICKSAESERKKRWREANPDHRRKSWEANKARDSEKNRLWREANPDYRRRHYEANKEKAAEDVRRWREANPDKIADLRTRGNHRRRALHREAFIEDVPRLEIFERDDWQCQVAGCLYPGVPASLDVDWPNPLFASLDHVIPLACGGTHERSNLVTAHLRCNLTKGARESIA</sequence>
<evidence type="ECO:0000313" key="7">
    <source>
        <dbReference type="Proteomes" id="UP000193811"/>
    </source>
</evidence>
<dbReference type="AlphaFoldDB" id="A0A0U1DZ65"/>
<proteinExistence type="predicted"/>
<evidence type="ECO:0000313" key="4">
    <source>
        <dbReference type="EMBL" id="CQD25342.1"/>
    </source>
</evidence>
<dbReference type="InterPro" id="IPR003615">
    <property type="entry name" value="HNH_nuc"/>
</dbReference>
<dbReference type="CDD" id="cd00085">
    <property type="entry name" value="HNHc"/>
    <property type="match status" value="1"/>
</dbReference>
<reference evidence="5 7" key="2">
    <citation type="submission" date="2016-01" db="EMBL/GenBank/DDBJ databases">
        <title>The new phylogeny of the genus Mycobacterium.</title>
        <authorList>
            <person name="Tarcisio F."/>
            <person name="Conor M."/>
            <person name="Antonella G."/>
            <person name="Elisabetta G."/>
            <person name="Giulia F.S."/>
            <person name="Sara T."/>
            <person name="Anna F."/>
            <person name="Clotilde B."/>
            <person name="Roberto B."/>
            <person name="Veronica D.S."/>
            <person name="Fabio R."/>
            <person name="Monica P."/>
            <person name="Olivier J."/>
            <person name="Enrico T."/>
            <person name="Nicola S."/>
        </authorList>
    </citation>
    <scope>NUCLEOTIDE SEQUENCE [LARGE SCALE GENOMIC DNA]</scope>
    <source>
        <strain evidence="5 7">CCUG 50187</strain>
    </source>
</reference>
<dbReference type="SMART" id="SM00507">
    <property type="entry name" value="HNHc"/>
    <property type="match status" value="1"/>
</dbReference>
<evidence type="ECO:0000313" key="3">
    <source>
        <dbReference type="EMBL" id="CQD15715.1"/>
    </source>
</evidence>
<dbReference type="EMBL" id="CTEF01000002">
    <property type="protein sequence ID" value="CQD15715.1"/>
    <property type="molecule type" value="Genomic_DNA"/>
</dbReference>
<dbReference type="GO" id="GO:0008270">
    <property type="term" value="F:zinc ion binding"/>
    <property type="evidence" value="ECO:0007669"/>
    <property type="project" value="InterPro"/>
</dbReference>
<dbReference type="EMBL" id="CTEF01000011">
    <property type="protein sequence ID" value="CQD25342.1"/>
    <property type="molecule type" value="Genomic_DNA"/>
</dbReference>
<dbReference type="EMBL" id="LQOP01000036">
    <property type="protein sequence ID" value="ORV20055.1"/>
    <property type="molecule type" value="Genomic_DNA"/>
</dbReference>
<dbReference type="Proteomes" id="UP000193811">
    <property type="component" value="Unassembled WGS sequence"/>
</dbReference>
<dbReference type="GO" id="GO:0003676">
    <property type="term" value="F:nucleic acid binding"/>
    <property type="evidence" value="ECO:0007669"/>
    <property type="project" value="InterPro"/>
</dbReference>
<keyword evidence="7" id="KW-1185">Reference proteome</keyword>
<evidence type="ECO:0000256" key="1">
    <source>
        <dbReference type="SAM" id="MobiDB-lite"/>
    </source>
</evidence>
<organism evidence="4 6">
    <name type="scientific">Mycolicibacterium conceptionense</name>
    <dbReference type="NCBI Taxonomy" id="451644"/>
    <lineage>
        <taxon>Bacteria</taxon>
        <taxon>Bacillati</taxon>
        <taxon>Actinomycetota</taxon>
        <taxon>Actinomycetes</taxon>
        <taxon>Mycobacteriales</taxon>
        <taxon>Mycobacteriaceae</taxon>
        <taxon>Mycolicibacterium</taxon>
    </lineage>
</organism>